<dbReference type="Gene3D" id="3.40.50.300">
    <property type="entry name" value="P-loop containing nucleotide triphosphate hydrolases"/>
    <property type="match status" value="1"/>
</dbReference>
<evidence type="ECO:0000313" key="3">
    <source>
        <dbReference type="Proteomes" id="UP000605201"/>
    </source>
</evidence>
<dbReference type="InterPro" id="IPR045572">
    <property type="entry name" value="RE_endonuc_C"/>
</dbReference>
<keyword evidence="2" id="KW-0540">Nuclease</keyword>
<dbReference type="Pfam" id="PF19778">
    <property type="entry name" value="RE_endonuc"/>
    <property type="match status" value="1"/>
</dbReference>
<dbReference type="EMBL" id="JACNIG010000249">
    <property type="protein sequence ID" value="MBC8432854.1"/>
    <property type="molecule type" value="Genomic_DNA"/>
</dbReference>
<evidence type="ECO:0000313" key="2">
    <source>
        <dbReference type="EMBL" id="MBC8432854.1"/>
    </source>
</evidence>
<comment type="caution">
    <text evidence="2">The sequence shown here is derived from an EMBL/GenBank/DDBJ whole genome shotgun (WGS) entry which is preliminary data.</text>
</comment>
<organism evidence="2 3">
    <name type="scientific">Candidatus Desulfatibia vada</name>
    <dbReference type="NCBI Taxonomy" id="2841696"/>
    <lineage>
        <taxon>Bacteria</taxon>
        <taxon>Pseudomonadati</taxon>
        <taxon>Thermodesulfobacteriota</taxon>
        <taxon>Desulfobacteria</taxon>
        <taxon>Desulfobacterales</taxon>
        <taxon>Desulfobacterales incertae sedis</taxon>
        <taxon>Candidatus Desulfatibia</taxon>
    </lineage>
</organism>
<proteinExistence type="predicted"/>
<reference evidence="2 3" key="1">
    <citation type="submission" date="2020-08" db="EMBL/GenBank/DDBJ databases">
        <title>Bridging the membrane lipid divide: bacteria of the FCB group superphylum have the potential to synthesize archaeal ether lipids.</title>
        <authorList>
            <person name="Villanueva L."/>
            <person name="Von Meijenfeldt F.A.B."/>
            <person name="Westbye A.B."/>
            <person name="Yadav S."/>
            <person name="Hopmans E.C."/>
            <person name="Dutilh B.E."/>
            <person name="Sinninghe Damste J.S."/>
        </authorList>
    </citation>
    <scope>NUCLEOTIDE SEQUENCE [LARGE SCALE GENOMIC DNA]</scope>
    <source>
        <strain evidence="2">NIOZ-UU17</strain>
    </source>
</reference>
<dbReference type="Proteomes" id="UP000605201">
    <property type="component" value="Unassembled WGS sequence"/>
</dbReference>
<protein>
    <submittedName>
        <fullName evidence="2">Restriction endonuclease subunit R</fullName>
    </submittedName>
</protein>
<keyword evidence="2" id="KW-0255">Endonuclease</keyword>
<keyword evidence="2" id="KW-0378">Hydrolase</keyword>
<sequence length="704" mass="81177">MRLVKKISVAPVLAESDANSAFIKINKITNINGKFRVNLTIHKNTNDGPKNVKVTVKQDDDLFIKSNEREMYRHGFIVTEINARPGMEYVKFSNGIRLRLGEEQGGFRDDIIKEQIKETIKAHFEKEAQVKDMGIKVLSLFFLDRVANYRVYTESGYENGPYAEWFEEIYSEVAEDYRTLFNNEILPANKVHNGYFSKDKKGEKGKFTDTSGKTLKDEDTYSLIMKDKEKLLSFTSPLKFIFSHSALREGWDNPNVFQICTLSNTTSLIKKRQEIGRGMRLPVNQNGDRILDEYVNNLVVVANESYDEFAASLQREFEEDCGVVFGKLPLDAFVGIKFSRDDEEIVIDKNQSEKIWNQLKEHGLIEDDGFIKNEFNEAIENMTFEVDEEFKPVTLEIVKAIEKYQIENHIDNHSKKIKGKINEKVLLDPEFEQFWNTINTRTIYSVNYSTTKLIEKVSTAIMKMDKVEPPKIRTSMADIDVSSKGVSATLVRTPTTAYVAQFTRVPDILTYIQGKTELTRSTIYEILVKSKRLDDFQINPQQFMDAVVKEIRDVLNHLIIEGIKYEKLEGVTYEMSRLREDAHKLNFSQERIVPTKKSVYDYILYESGVEKKFAEGLEAIKDIKYFIKLPGWFQVTTPVGNYNPDWAILRKNGDIIYMIRETKATKDQLKLRGFESAKIRCGARHFETIGVDYDVVTSIADANL</sequence>
<accession>A0A8J6NTI1</accession>
<gene>
    <name evidence="2" type="ORF">H8D96_13165</name>
</gene>
<feature type="domain" description="Type III restriction enzyme C-terminal endonuclease" evidence="1">
    <location>
        <begin position="596"/>
        <end position="697"/>
    </location>
</feature>
<name>A0A8J6NTI1_9BACT</name>
<dbReference type="AlphaFoldDB" id="A0A8J6NTI1"/>
<evidence type="ECO:0000259" key="1">
    <source>
        <dbReference type="Pfam" id="PF19778"/>
    </source>
</evidence>
<dbReference type="GO" id="GO:0015668">
    <property type="term" value="F:type III site-specific deoxyribonuclease activity"/>
    <property type="evidence" value="ECO:0007669"/>
    <property type="project" value="InterPro"/>
</dbReference>
<dbReference type="InterPro" id="IPR027417">
    <property type="entry name" value="P-loop_NTPase"/>
</dbReference>